<name>A0AA50CNU8_9HYPH</name>
<dbReference type="Pfam" id="PF01546">
    <property type="entry name" value="Peptidase_M20"/>
    <property type="match status" value="1"/>
</dbReference>
<dbReference type="PANTHER" id="PTHR11014:SF63">
    <property type="entry name" value="METALLOPEPTIDASE, PUTATIVE (AFU_ORTHOLOGUE AFUA_6G09600)-RELATED"/>
    <property type="match status" value="1"/>
</dbReference>
<feature type="domain" description="Peptidase M20 dimerisation" evidence="3">
    <location>
        <begin position="184"/>
        <end position="281"/>
    </location>
</feature>
<dbReference type="InterPro" id="IPR017439">
    <property type="entry name" value="Amidohydrolase"/>
</dbReference>
<keyword evidence="2" id="KW-0479">Metal-binding</keyword>
<dbReference type="Gene3D" id="3.30.70.360">
    <property type="match status" value="1"/>
</dbReference>
<evidence type="ECO:0000256" key="1">
    <source>
        <dbReference type="ARBA" id="ARBA00022801"/>
    </source>
</evidence>
<dbReference type="EMBL" id="CP132302">
    <property type="protein sequence ID" value="WLR97884.1"/>
    <property type="molecule type" value="Genomic_DNA"/>
</dbReference>
<evidence type="ECO:0000256" key="2">
    <source>
        <dbReference type="PIRSR" id="PIRSR005962-1"/>
    </source>
</evidence>
<dbReference type="RefSeq" id="WP_306037801.1">
    <property type="nucleotide sequence ID" value="NZ_CP132302.1"/>
</dbReference>
<dbReference type="CDD" id="cd05666">
    <property type="entry name" value="M20_Acy1-like"/>
    <property type="match status" value="1"/>
</dbReference>
<dbReference type="GO" id="GO:0046872">
    <property type="term" value="F:metal ion binding"/>
    <property type="evidence" value="ECO:0007669"/>
    <property type="project" value="UniProtKB-KW"/>
</dbReference>
<dbReference type="GO" id="GO:0019877">
    <property type="term" value="P:diaminopimelate biosynthetic process"/>
    <property type="evidence" value="ECO:0007669"/>
    <property type="project" value="UniProtKB-ARBA"/>
</dbReference>
<evidence type="ECO:0000259" key="3">
    <source>
        <dbReference type="Pfam" id="PF07687"/>
    </source>
</evidence>
<evidence type="ECO:0000313" key="5">
    <source>
        <dbReference type="Proteomes" id="UP001234585"/>
    </source>
</evidence>
<feature type="binding site" evidence="2">
    <location>
        <position position="103"/>
    </location>
    <ligand>
        <name>Mn(2+)</name>
        <dbReference type="ChEBI" id="CHEBI:29035"/>
        <label>2</label>
    </ligand>
</feature>
<dbReference type="NCBIfam" id="TIGR01891">
    <property type="entry name" value="amidohydrolases"/>
    <property type="match status" value="1"/>
</dbReference>
<keyword evidence="1" id="KW-0378">Hydrolase</keyword>
<keyword evidence="2" id="KW-0464">Manganese</keyword>
<keyword evidence="5" id="KW-1185">Reference proteome</keyword>
<protein>
    <submittedName>
        <fullName evidence="4">M20 aminoacylase family protein</fullName>
    </submittedName>
</protein>
<proteinExistence type="predicted"/>
<feature type="binding site" evidence="2">
    <location>
        <position position="136"/>
    </location>
    <ligand>
        <name>Mn(2+)</name>
        <dbReference type="ChEBI" id="CHEBI:29035"/>
        <label>2</label>
    </ligand>
</feature>
<comment type="cofactor">
    <cofactor evidence="2">
        <name>Mn(2+)</name>
        <dbReference type="ChEBI" id="CHEBI:29035"/>
    </cofactor>
    <text evidence="2">The Mn(2+) ion enhances activity.</text>
</comment>
<sequence>MPEISGDYADVVEWRRDIHAHPELQFEVHRTAALVASKLKEFGCDEVVTGVGKTGVVGVIRGRQQTSGRVIGLRADMDALPIEEETGAKWVSTNKGVMHACGHDGHTAMLLGAARALTRTRAFDGTAIVIFQPAEEGGGGGKAMVDDGLMDRFEINEVYAMHTEPGLPIGQFSTASGPLAASADGFRIKIDGKGAHGASPHASVDPLVVGANILLALQTIVSRNVHPRQCAVVTVGWMGGGKAGNVIPQSAEMGGTTRTFDPATRDLIEKRVTEIATYVAEAYGAKATVTYKRMFPPTVNHANETAFAIDVARSRVGMENVDGSMEPLMGSEDFAFMLEARPGNIMLIGNGDGPSVHDARYDFNDVAIPFGVDYFISIVEHRLPLA</sequence>
<dbReference type="InterPro" id="IPR011650">
    <property type="entry name" value="Peptidase_M20_dimer"/>
</dbReference>
<dbReference type="SUPFAM" id="SSF55031">
    <property type="entry name" value="Bacterial exopeptidase dimerisation domain"/>
    <property type="match status" value="1"/>
</dbReference>
<dbReference type="GO" id="GO:0050118">
    <property type="term" value="F:N-acetyldiaminopimelate deacetylase activity"/>
    <property type="evidence" value="ECO:0007669"/>
    <property type="project" value="UniProtKB-ARBA"/>
</dbReference>
<dbReference type="FunFam" id="3.30.70.360:FF:000001">
    <property type="entry name" value="N-acetyldiaminopimelate deacetylase"/>
    <property type="match status" value="1"/>
</dbReference>
<feature type="binding site" evidence="2">
    <location>
        <position position="357"/>
    </location>
    <ligand>
        <name>Mn(2+)</name>
        <dbReference type="ChEBI" id="CHEBI:29035"/>
        <label>2</label>
    </ligand>
</feature>
<dbReference type="AlphaFoldDB" id="A0AA50CNU8"/>
<feature type="binding site" evidence="2">
    <location>
        <position position="101"/>
    </location>
    <ligand>
        <name>Mn(2+)</name>
        <dbReference type="ChEBI" id="CHEBI:29035"/>
        <label>2</label>
    </ligand>
</feature>
<dbReference type="PANTHER" id="PTHR11014">
    <property type="entry name" value="PEPTIDASE M20 FAMILY MEMBER"/>
    <property type="match status" value="1"/>
</dbReference>
<dbReference type="Pfam" id="PF07687">
    <property type="entry name" value="M20_dimer"/>
    <property type="match status" value="1"/>
</dbReference>
<dbReference type="PIRSF" id="PIRSF005962">
    <property type="entry name" value="Pept_M20D_amidohydro"/>
    <property type="match status" value="1"/>
</dbReference>
<dbReference type="Proteomes" id="UP001234585">
    <property type="component" value="Chromosome"/>
</dbReference>
<evidence type="ECO:0000313" key="4">
    <source>
        <dbReference type="EMBL" id="WLR97884.1"/>
    </source>
</evidence>
<dbReference type="SUPFAM" id="SSF53187">
    <property type="entry name" value="Zn-dependent exopeptidases"/>
    <property type="match status" value="1"/>
</dbReference>
<gene>
    <name evidence="4" type="ORF">Q9313_02310</name>
</gene>
<dbReference type="Gene3D" id="3.40.630.10">
    <property type="entry name" value="Zn peptidases"/>
    <property type="match status" value="1"/>
</dbReference>
<organism evidence="4 5">
    <name type="scientific">Shinella sumterensis</name>
    <dbReference type="NCBI Taxonomy" id="1967501"/>
    <lineage>
        <taxon>Bacteria</taxon>
        <taxon>Pseudomonadati</taxon>
        <taxon>Pseudomonadota</taxon>
        <taxon>Alphaproteobacteria</taxon>
        <taxon>Hyphomicrobiales</taxon>
        <taxon>Rhizobiaceae</taxon>
        <taxon>Shinella</taxon>
    </lineage>
</organism>
<accession>A0AA50CNU8</accession>
<dbReference type="InterPro" id="IPR036264">
    <property type="entry name" value="Bact_exopeptidase_dim_dom"/>
</dbReference>
<reference evidence="4 5" key="1">
    <citation type="submission" date="2023-08" db="EMBL/GenBank/DDBJ databases">
        <title>Pathogen: clinical or host-associated sample.</title>
        <authorList>
            <person name="Hergert J."/>
            <person name="Casey R."/>
            <person name="Wagner J."/>
            <person name="Young E.L."/>
            <person name="Oakeson K.F."/>
        </authorList>
    </citation>
    <scope>NUCLEOTIDE SEQUENCE [LARGE SCALE GENOMIC DNA]</scope>
    <source>
        <strain evidence="4 5">1760953</strain>
    </source>
</reference>
<feature type="binding site" evidence="2">
    <location>
        <position position="162"/>
    </location>
    <ligand>
        <name>Mn(2+)</name>
        <dbReference type="ChEBI" id="CHEBI:29035"/>
        <label>2</label>
    </ligand>
</feature>
<dbReference type="InterPro" id="IPR002933">
    <property type="entry name" value="Peptidase_M20"/>
</dbReference>